<dbReference type="AlphaFoldDB" id="A0A368E1R1"/>
<evidence type="ECO:0000256" key="2">
    <source>
        <dbReference type="ARBA" id="ARBA00003924"/>
    </source>
</evidence>
<evidence type="ECO:0000256" key="3">
    <source>
        <dbReference type="ARBA" id="ARBA00004902"/>
    </source>
</evidence>
<comment type="function">
    <text evidence="2">Catalyzes a trans-dehydration via an enolate intermediate.</text>
</comment>
<reference evidence="9 10" key="1">
    <citation type="journal article" date="2018" name="Microbiome">
        <title>Fine metagenomic profile of the Mediterranean stratified and mixed water columns revealed by assembly and recruitment.</title>
        <authorList>
            <person name="Haro-Moreno J.M."/>
            <person name="Lopez-Perez M."/>
            <person name="De La Torre J.R."/>
            <person name="Picazo A."/>
            <person name="Camacho A."/>
            <person name="Rodriguez-Valera F."/>
        </authorList>
    </citation>
    <scope>NUCLEOTIDE SEQUENCE [LARGE SCALE GENOMIC DNA]</scope>
    <source>
        <strain evidence="9">MED-G55</strain>
    </source>
</reference>
<dbReference type="Pfam" id="PF01220">
    <property type="entry name" value="DHquinase_II"/>
    <property type="match status" value="1"/>
</dbReference>
<keyword evidence="7" id="KW-0028">Amino-acid biosynthesis</keyword>
<gene>
    <name evidence="9" type="ORF">DBW69_01205</name>
</gene>
<feature type="non-terminal residue" evidence="9">
    <location>
        <position position="43"/>
    </location>
</feature>
<dbReference type="InterPro" id="IPR001874">
    <property type="entry name" value="DHquinase_II"/>
</dbReference>
<comment type="pathway">
    <text evidence="3">Metabolic intermediate biosynthesis; chorismate biosynthesis; chorismate from D-erythrose 4-phosphate and phosphoenolpyruvate: step 3/7.</text>
</comment>
<dbReference type="GO" id="GO:0009423">
    <property type="term" value="P:chorismate biosynthetic process"/>
    <property type="evidence" value="ECO:0007669"/>
    <property type="project" value="UniProtKB-UniPathway"/>
</dbReference>
<dbReference type="GO" id="GO:0009073">
    <property type="term" value="P:aromatic amino acid family biosynthetic process"/>
    <property type="evidence" value="ECO:0007669"/>
    <property type="project" value="UniProtKB-KW"/>
</dbReference>
<dbReference type="Gene3D" id="3.40.50.9100">
    <property type="entry name" value="Dehydroquinase, class II"/>
    <property type="match status" value="1"/>
</dbReference>
<comment type="caution">
    <text evidence="9">The sequence shown here is derived from an EMBL/GenBank/DDBJ whole genome shotgun (WGS) entry which is preliminary data.</text>
</comment>
<dbReference type="SUPFAM" id="SSF52304">
    <property type="entry name" value="Type II 3-dehydroquinate dehydratase"/>
    <property type="match status" value="1"/>
</dbReference>
<dbReference type="InterPro" id="IPR018509">
    <property type="entry name" value="DHquinase_II_CS"/>
</dbReference>
<dbReference type="InterPro" id="IPR036441">
    <property type="entry name" value="DHquinase_II_sf"/>
</dbReference>
<organism evidence="9 10">
    <name type="scientific">PS1 clade bacterium</name>
    <dbReference type="NCBI Taxonomy" id="2175152"/>
    <lineage>
        <taxon>Bacteria</taxon>
        <taxon>Pseudomonadati</taxon>
        <taxon>Pseudomonadota</taxon>
        <taxon>Alphaproteobacteria</taxon>
        <taxon>PS1 clade</taxon>
    </lineage>
</organism>
<evidence type="ECO:0000256" key="8">
    <source>
        <dbReference type="ARBA" id="ARBA00023239"/>
    </source>
</evidence>
<keyword evidence="7" id="KW-0057">Aromatic amino acid biosynthesis</keyword>
<protein>
    <recommendedName>
        <fullName evidence="6">3-dehydroquinate dehydratase</fullName>
        <ecNumber evidence="6">4.2.1.10</ecNumber>
    </recommendedName>
</protein>
<dbReference type="PROSITE" id="PS01029">
    <property type="entry name" value="DEHYDROQUINASE_II"/>
    <property type="match status" value="1"/>
</dbReference>
<dbReference type="PANTHER" id="PTHR21272:SF3">
    <property type="entry name" value="CATABOLIC 3-DEHYDROQUINASE"/>
    <property type="match status" value="1"/>
</dbReference>
<dbReference type="GO" id="GO:0003855">
    <property type="term" value="F:3-dehydroquinate dehydratase activity"/>
    <property type="evidence" value="ECO:0007669"/>
    <property type="project" value="UniProtKB-EC"/>
</dbReference>
<comment type="similarity">
    <text evidence="4">Belongs to the type-II 3-dehydroquinase family.</text>
</comment>
<evidence type="ECO:0000256" key="7">
    <source>
        <dbReference type="ARBA" id="ARBA00023141"/>
    </source>
</evidence>
<comment type="subunit">
    <text evidence="5">Homododecamer.</text>
</comment>
<proteinExistence type="inferred from homology"/>
<name>A0A368E1R1_9PROT</name>
<evidence type="ECO:0000256" key="4">
    <source>
        <dbReference type="ARBA" id="ARBA00011037"/>
    </source>
</evidence>
<accession>A0A368E1R1</accession>
<evidence type="ECO:0000256" key="5">
    <source>
        <dbReference type="ARBA" id="ARBA00011193"/>
    </source>
</evidence>
<dbReference type="UniPathway" id="UPA00053">
    <property type="reaction ID" value="UER00086"/>
</dbReference>
<dbReference type="EC" id="4.2.1.10" evidence="6"/>
<evidence type="ECO:0000256" key="6">
    <source>
        <dbReference type="ARBA" id="ARBA00012060"/>
    </source>
</evidence>
<sequence length="43" mass="4801">MAKTIYILNGPNLNLLGTREPEIYGTTTLADIEAMCQKHAEKH</sequence>
<comment type="catalytic activity">
    <reaction evidence="1">
        <text>3-dehydroquinate = 3-dehydroshikimate + H2O</text>
        <dbReference type="Rhea" id="RHEA:21096"/>
        <dbReference type="ChEBI" id="CHEBI:15377"/>
        <dbReference type="ChEBI" id="CHEBI:16630"/>
        <dbReference type="ChEBI" id="CHEBI:32364"/>
        <dbReference type="EC" id="4.2.1.10"/>
    </reaction>
</comment>
<dbReference type="EMBL" id="QOQF01000003">
    <property type="protein sequence ID" value="RCL78042.1"/>
    <property type="molecule type" value="Genomic_DNA"/>
</dbReference>
<keyword evidence="8" id="KW-0456">Lyase</keyword>
<dbReference type="PANTHER" id="PTHR21272">
    <property type="entry name" value="CATABOLIC 3-DEHYDROQUINASE"/>
    <property type="match status" value="1"/>
</dbReference>
<evidence type="ECO:0000313" key="10">
    <source>
        <dbReference type="Proteomes" id="UP000252132"/>
    </source>
</evidence>
<evidence type="ECO:0000256" key="1">
    <source>
        <dbReference type="ARBA" id="ARBA00001864"/>
    </source>
</evidence>
<evidence type="ECO:0000313" key="9">
    <source>
        <dbReference type="EMBL" id="RCL78042.1"/>
    </source>
</evidence>
<dbReference type="Proteomes" id="UP000252132">
    <property type="component" value="Unassembled WGS sequence"/>
</dbReference>
<dbReference type="GO" id="GO:0019631">
    <property type="term" value="P:quinate catabolic process"/>
    <property type="evidence" value="ECO:0007669"/>
    <property type="project" value="TreeGrafter"/>
</dbReference>